<dbReference type="InterPro" id="IPR036774">
    <property type="entry name" value="ERV/ALR_sulphydryl_oxid_sf"/>
</dbReference>
<dbReference type="GO" id="GO:0050660">
    <property type="term" value="F:flavin adenine dinucleotide binding"/>
    <property type="evidence" value="ECO:0007669"/>
    <property type="project" value="TreeGrafter"/>
</dbReference>
<evidence type="ECO:0000256" key="3">
    <source>
        <dbReference type="ARBA" id="ARBA00022630"/>
    </source>
</evidence>
<accession>A0A6C0M1G7</accession>
<feature type="domain" description="ERV/ALR sulfhydryl oxidase" evidence="7">
    <location>
        <begin position="1"/>
        <end position="101"/>
    </location>
</feature>
<evidence type="ECO:0000256" key="4">
    <source>
        <dbReference type="ARBA" id="ARBA00022827"/>
    </source>
</evidence>
<sequence>MASKDVWGPATWTLLHTLAEKIKDDHYNDMLPDMLVMIKRICMNLPCPDCSAHAMQIMSRVAPEHFPTKTSFKTFLFQFHNSVNVRTNKRPFTMEELNAKYERANTFVVVPYFIKVFSYRNTNVRLLINSFHKDILIKEFIKWMRENSSKFNR</sequence>
<evidence type="ECO:0000256" key="5">
    <source>
        <dbReference type="ARBA" id="ARBA00023002"/>
    </source>
</evidence>
<evidence type="ECO:0000259" key="7">
    <source>
        <dbReference type="PROSITE" id="PS51324"/>
    </source>
</evidence>
<evidence type="ECO:0000256" key="6">
    <source>
        <dbReference type="ARBA" id="ARBA00023157"/>
    </source>
</evidence>
<evidence type="ECO:0000313" key="8">
    <source>
        <dbReference type="EMBL" id="QHU36797.1"/>
    </source>
</evidence>
<dbReference type="GO" id="GO:0016971">
    <property type="term" value="F:flavin-dependent sulfhydryl oxidase activity"/>
    <property type="evidence" value="ECO:0007669"/>
    <property type="project" value="InterPro"/>
</dbReference>
<reference evidence="8" key="1">
    <citation type="journal article" date="2020" name="Nature">
        <title>Giant virus diversity and host interactions through global metagenomics.</title>
        <authorList>
            <person name="Schulz F."/>
            <person name="Roux S."/>
            <person name="Paez-Espino D."/>
            <person name="Jungbluth S."/>
            <person name="Walsh D.A."/>
            <person name="Denef V.J."/>
            <person name="McMahon K.D."/>
            <person name="Konstantinidis K.T."/>
            <person name="Eloe-Fadrosh E.A."/>
            <person name="Kyrpides N.C."/>
            <person name="Woyke T."/>
        </authorList>
    </citation>
    <scope>NUCLEOTIDE SEQUENCE</scope>
    <source>
        <strain evidence="8">GVMAG-S-1035124-57</strain>
    </source>
</reference>
<dbReference type="InterPro" id="IPR039799">
    <property type="entry name" value="ALR/ERV"/>
</dbReference>
<dbReference type="AlphaFoldDB" id="A0A6C0M1G7"/>
<dbReference type="PANTHER" id="PTHR12645:SF0">
    <property type="entry name" value="FAD-LINKED SULFHYDRYL OXIDASE ALR"/>
    <property type="match status" value="1"/>
</dbReference>
<proteinExistence type="predicted"/>
<keyword evidence="3" id="KW-0285">Flavoprotein</keyword>
<protein>
    <recommendedName>
        <fullName evidence="2">thiol oxidase</fullName>
        <ecNumber evidence="2">1.8.3.2</ecNumber>
    </recommendedName>
</protein>
<keyword evidence="6" id="KW-1015">Disulfide bond</keyword>
<dbReference type="Gene3D" id="1.20.120.310">
    <property type="entry name" value="ERV/ALR sulfhydryl oxidase domain"/>
    <property type="match status" value="1"/>
</dbReference>
<evidence type="ECO:0000256" key="2">
    <source>
        <dbReference type="ARBA" id="ARBA00012512"/>
    </source>
</evidence>
<organism evidence="8">
    <name type="scientific">viral metagenome</name>
    <dbReference type="NCBI Taxonomy" id="1070528"/>
    <lineage>
        <taxon>unclassified sequences</taxon>
        <taxon>metagenomes</taxon>
        <taxon>organismal metagenomes</taxon>
    </lineage>
</organism>
<evidence type="ECO:0000256" key="1">
    <source>
        <dbReference type="ARBA" id="ARBA00001974"/>
    </source>
</evidence>
<comment type="cofactor">
    <cofactor evidence="1">
        <name>FAD</name>
        <dbReference type="ChEBI" id="CHEBI:57692"/>
    </cofactor>
</comment>
<dbReference type="PANTHER" id="PTHR12645">
    <property type="entry name" value="ALR/ERV"/>
    <property type="match status" value="1"/>
</dbReference>
<dbReference type="GO" id="GO:0005739">
    <property type="term" value="C:mitochondrion"/>
    <property type="evidence" value="ECO:0007669"/>
    <property type="project" value="TreeGrafter"/>
</dbReference>
<name>A0A6C0M1G7_9ZZZZ</name>
<dbReference type="InterPro" id="IPR017905">
    <property type="entry name" value="ERV/ALR_sulphydryl_oxidase"/>
</dbReference>
<keyword evidence="5" id="KW-0560">Oxidoreductase</keyword>
<dbReference type="EC" id="1.8.3.2" evidence="2"/>
<keyword evidence="4" id="KW-0274">FAD</keyword>
<dbReference type="PROSITE" id="PS51324">
    <property type="entry name" value="ERV_ALR"/>
    <property type="match status" value="1"/>
</dbReference>
<dbReference type="EMBL" id="MN740631">
    <property type="protein sequence ID" value="QHU36797.1"/>
    <property type="molecule type" value="Genomic_DNA"/>
</dbReference>
<dbReference type="SUPFAM" id="SSF69000">
    <property type="entry name" value="FAD-dependent thiol oxidase"/>
    <property type="match status" value="1"/>
</dbReference>
<dbReference type="Pfam" id="PF04777">
    <property type="entry name" value="Evr1_Alr"/>
    <property type="match status" value="1"/>
</dbReference>